<evidence type="ECO:0000256" key="5">
    <source>
        <dbReference type="ARBA" id="ARBA00022723"/>
    </source>
</evidence>
<dbReference type="AlphaFoldDB" id="A0ABC9A1Y4"/>
<dbReference type="PANTHER" id="PTHR13832:SF285">
    <property type="entry name" value="PROTEIN PHOSPHATASE 2C 22-RELATED"/>
    <property type="match status" value="1"/>
</dbReference>
<comment type="cofactor">
    <cofactor evidence="1">
        <name>Mn(2+)</name>
        <dbReference type="ChEBI" id="CHEBI:29035"/>
    </cofactor>
</comment>
<keyword evidence="6 12" id="KW-0378">Hydrolase</keyword>
<evidence type="ECO:0000256" key="12">
    <source>
        <dbReference type="RuleBase" id="RU003465"/>
    </source>
</evidence>
<dbReference type="Gene3D" id="3.60.40.10">
    <property type="entry name" value="PPM-type phosphatase domain"/>
    <property type="match status" value="1"/>
</dbReference>
<dbReference type="GO" id="GO:0004722">
    <property type="term" value="F:protein serine/threonine phosphatase activity"/>
    <property type="evidence" value="ECO:0007669"/>
    <property type="project" value="UniProtKB-EC"/>
</dbReference>
<dbReference type="Proteomes" id="UP001497457">
    <property type="component" value="Chromosome 2b"/>
</dbReference>
<dbReference type="InterPro" id="IPR000222">
    <property type="entry name" value="PP2C_BS"/>
</dbReference>
<keyword evidence="7" id="KW-0460">Magnesium</keyword>
<evidence type="ECO:0000256" key="7">
    <source>
        <dbReference type="ARBA" id="ARBA00022842"/>
    </source>
</evidence>
<dbReference type="PANTHER" id="PTHR13832">
    <property type="entry name" value="PROTEIN PHOSPHATASE 2C"/>
    <property type="match status" value="1"/>
</dbReference>
<dbReference type="PROSITE" id="PS51746">
    <property type="entry name" value="PPM_2"/>
    <property type="match status" value="1"/>
</dbReference>
<evidence type="ECO:0000256" key="13">
    <source>
        <dbReference type="SAM" id="MobiDB-lite"/>
    </source>
</evidence>
<dbReference type="EMBL" id="OZ075112">
    <property type="protein sequence ID" value="CAL4968346.1"/>
    <property type="molecule type" value="Genomic_DNA"/>
</dbReference>
<evidence type="ECO:0000256" key="10">
    <source>
        <dbReference type="ARBA" id="ARBA00047761"/>
    </source>
</evidence>
<evidence type="ECO:0000256" key="8">
    <source>
        <dbReference type="ARBA" id="ARBA00022912"/>
    </source>
</evidence>
<dbReference type="SUPFAM" id="SSF81606">
    <property type="entry name" value="PP2C-like"/>
    <property type="match status" value="1"/>
</dbReference>
<dbReference type="SMART" id="SM00332">
    <property type="entry name" value="PP2Cc"/>
    <property type="match status" value="1"/>
</dbReference>
<evidence type="ECO:0000259" key="14">
    <source>
        <dbReference type="PROSITE" id="PS51746"/>
    </source>
</evidence>
<comment type="catalytic activity">
    <reaction evidence="10">
        <text>O-phospho-L-seryl-[protein] + H2O = L-seryl-[protein] + phosphate</text>
        <dbReference type="Rhea" id="RHEA:20629"/>
        <dbReference type="Rhea" id="RHEA-COMP:9863"/>
        <dbReference type="Rhea" id="RHEA-COMP:11604"/>
        <dbReference type="ChEBI" id="CHEBI:15377"/>
        <dbReference type="ChEBI" id="CHEBI:29999"/>
        <dbReference type="ChEBI" id="CHEBI:43474"/>
        <dbReference type="ChEBI" id="CHEBI:83421"/>
        <dbReference type="EC" id="3.1.3.16"/>
    </reaction>
</comment>
<gene>
    <name evidence="15" type="ORF">URODEC1_LOCUS48965</name>
</gene>
<keyword evidence="16" id="KW-1185">Reference proteome</keyword>
<comment type="cofactor">
    <cofactor evidence="2">
        <name>Mg(2+)</name>
        <dbReference type="ChEBI" id="CHEBI:18420"/>
    </cofactor>
</comment>
<comment type="similarity">
    <text evidence="3 12">Belongs to the PP2C family.</text>
</comment>
<dbReference type="PROSITE" id="PS01032">
    <property type="entry name" value="PPM_1"/>
    <property type="match status" value="1"/>
</dbReference>
<dbReference type="EC" id="3.1.3.16" evidence="4"/>
<dbReference type="InterPro" id="IPR015655">
    <property type="entry name" value="PP2C"/>
</dbReference>
<dbReference type="GO" id="GO:0046872">
    <property type="term" value="F:metal ion binding"/>
    <property type="evidence" value="ECO:0007669"/>
    <property type="project" value="UniProtKB-KW"/>
</dbReference>
<evidence type="ECO:0000256" key="4">
    <source>
        <dbReference type="ARBA" id="ARBA00013081"/>
    </source>
</evidence>
<evidence type="ECO:0000313" key="16">
    <source>
        <dbReference type="Proteomes" id="UP001497457"/>
    </source>
</evidence>
<keyword evidence="8 12" id="KW-0904">Protein phosphatase</keyword>
<dbReference type="CDD" id="cd00143">
    <property type="entry name" value="PP2Cc"/>
    <property type="match status" value="1"/>
</dbReference>
<organism evidence="15 16">
    <name type="scientific">Urochloa decumbens</name>
    <dbReference type="NCBI Taxonomy" id="240449"/>
    <lineage>
        <taxon>Eukaryota</taxon>
        <taxon>Viridiplantae</taxon>
        <taxon>Streptophyta</taxon>
        <taxon>Embryophyta</taxon>
        <taxon>Tracheophyta</taxon>
        <taxon>Spermatophyta</taxon>
        <taxon>Magnoliopsida</taxon>
        <taxon>Liliopsida</taxon>
        <taxon>Poales</taxon>
        <taxon>Poaceae</taxon>
        <taxon>PACMAD clade</taxon>
        <taxon>Panicoideae</taxon>
        <taxon>Panicodae</taxon>
        <taxon>Paniceae</taxon>
        <taxon>Melinidinae</taxon>
        <taxon>Urochloa</taxon>
    </lineage>
</organism>
<evidence type="ECO:0000256" key="9">
    <source>
        <dbReference type="ARBA" id="ARBA00023211"/>
    </source>
</evidence>
<evidence type="ECO:0000313" key="15">
    <source>
        <dbReference type="EMBL" id="CAL4968346.1"/>
    </source>
</evidence>
<comment type="catalytic activity">
    <reaction evidence="11">
        <text>O-phospho-L-threonyl-[protein] + H2O = L-threonyl-[protein] + phosphate</text>
        <dbReference type="Rhea" id="RHEA:47004"/>
        <dbReference type="Rhea" id="RHEA-COMP:11060"/>
        <dbReference type="Rhea" id="RHEA-COMP:11605"/>
        <dbReference type="ChEBI" id="CHEBI:15377"/>
        <dbReference type="ChEBI" id="CHEBI:30013"/>
        <dbReference type="ChEBI" id="CHEBI:43474"/>
        <dbReference type="ChEBI" id="CHEBI:61977"/>
        <dbReference type="EC" id="3.1.3.16"/>
    </reaction>
</comment>
<feature type="domain" description="PPM-type phosphatase" evidence="14">
    <location>
        <begin position="45"/>
        <end position="338"/>
    </location>
</feature>
<evidence type="ECO:0000256" key="6">
    <source>
        <dbReference type="ARBA" id="ARBA00022801"/>
    </source>
</evidence>
<feature type="region of interest" description="Disordered" evidence="13">
    <location>
        <begin position="343"/>
        <end position="383"/>
    </location>
</feature>
<reference evidence="15" key="1">
    <citation type="submission" date="2024-10" db="EMBL/GenBank/DDBJ databases">
        <authorList>
            <person name="Ryan C."/>
        </authorList>
    </citation>
    <scope>NUCLEOTIDE SEQUENCE [LARGE SCALE GENOMIC DNA]</scope>
</reference>
<sequence>MGASNSRDIDTSITSEGGERVRIKYAVAYVQGSPVITEDDHAAPPDGDHTMEDGDHTMEDAHAIVPDLDDTTSFFGVYDGHGGHEVALLCAKLFHIELKHHPNYQNDLVIAIRSVFSRMDELLQQSNEWREFVDPTAKGNFLQRVICPIANPWYRKRETPYMPPQNTGSSASVVVIRGNWVIVGNVGDSHCVASRNRQAIQLSTDHKPRHPYERVRIESAGGNIDIDQQVVKEAGQRGMFATSRAIGDFEFKQNKTLPPEEQIVICNPDIHDMEITNDVEFLVIASQGIWESMTCQGVVDYVHEELEHVTNPRVVCERLVRYAQAVTDLDLTAILIQFKHEAPAPAPAPVPAPAAEESEEASDGQEIKPAASNEQQQPFAPNG</sequence>
<dbReference type="InterPro" id="IPR001932">
    <property type="entry name" value="PPM-type_phosphatase-like_dom"/>
</dbReference>
<evidence type="ECO:0000256" key="3">
    <source>
        <dbReference type="ARBA" id="ARBA00006702"/>
    </source>
</evidence>
<evidence type="ECO:0000256" key="1">
    <source>
        <dbReference type="ARBA" id="ARBA00001936"/>
    </source>
</evidence>
<proteinExistence type="inferred from homology"/>
<keyword evidence="5" id="KW-0479">Metal-binding</keyword>
<dbReference type="InterPro" id="IPR036457">
    <property type="entry name" value="PPM-type-like_dom_sf"/>
</dbReference>
<keyword evidence="9" id="KW-0464">Manganese</keyword>
<feature type="compositionally biased region" description="Polar residues" evidence="13">
    <location>
        <begin position="372"/>
        <end position="383"/>
    </location>
</feature>
<evidence type="ECO:0000256" key="11">
    <source>
        <dbReference type="ARBA" id="ARBA00048336"/>
    </source>
</evidence>
<name>A0ABC9A1Y4_9POAL</name>
<evidence type="ECO:0000256" key="2">
    <source>
        <dbReference type="ARBA" id="ARBA00001946"/>
    </source>
</evidence>
<accession>A0ABC9A1Y4</accession>
<protein>
    <recommendedName>
        <fullName evidence="4">protein-serine/threonine phosphatase</fullName>
        <ecNumber evidence="4">3.1.3.16</ecNumber>
    </recommendedName>
</protein>
<dbReference type="Pfam" id="PF00481">
    <property type="entry name" value="PP2C"/>
    <property type="match status" value="2"/>
</dbReference>